<keyword evidence="3" id="KW-0106">Calcium</keyword>
<sequence length="379" mass="41337">MPVLTSPTTLWTAEHLGALRDEPCHQIPLVDGTALQHPLPGFDLWDLWPLQLADGSTASVDGWALWFVLSAPAGEDPEARHDIVRIRLMAERGGAWRDHGNALPDELNPGSREWAGSALYDPETGAVTLYWTASGLRGEEPRTFAQRMFETTGQLVGGADHFTIEGWTAPREIAGGSIPHYVQVTASEGVPGFIKGFRDPAHFRDPADGAEYLLFTGSLKEATSDWNGCIGLLRREDGDWAVLPPLLSADGLNNEQERPHVVFHAGRYYLFWSTQRKVFAPGVPNGPNGLYGMVAERMEGPWLPLNGSGLVAGNPPEAPVQTYSWWVTSDLTVHGFVDYPNSLKGNDHGDAAWRRAHFAGVPAPVFRLVLDGTHAEVAA</sequence>
<dbReference type="Gene3D" id="2.115.10.20">
    <property type="entry name" value="Glycosyl hydrolase domain, family 43"/>
    <property type="match status" value="1"/>
</dbReference>
<name>A0A512AN33_9SPHN</name>
<dbReference type="SUPFAM" id="SSF75005">
    <property type="entry name" value="Arabinanase/levansucrase/invertase"/>
    <property type="match status" value="1"/>
</dbReference>
<dbReference type="Pfam" id="PF02435">
    <property type="entry name" value="Glyco_hydro_68"/>
    <property type="match status" value="2"/>
</dbReference>
<keyword evidence="3" id="KW-0479">Metal-binding</keyword>
<protein>
    <submittedName>
        <fullName evidence="6">Glycoside hydrolase 68 family protein</fullName>
    </submittedName>
</protein>
<reference evidence="6 7" key="1">
    <citation type="submission" date="2019-07" db="EMBL/GenBank/DDBJ databases">
        <title>Whole genome shotgun sequence of Novosphingobium sediminis NBRC 106119.</title>
        <authorList>
            <person name="Hosoyama A."/>
            <person name="Uohara A."/>
            <person name="Ohji S."/>
            <person name="Ichikawa N."/>
        </authorList>
    </citation>
    <scope>NUCLEOTIDE SEQUENCE [LARGE SCALE GENOMIC DNA]</scope>
    <source>
        <strain evidence="6 7">NBRC 106119</strain>
    </source>
</reference>
<evidence type="ECO:0000256" key="4">
    <source>
        <dbReference type="PIRSR" id="PIRSR603469-4"/>
    </source>
</evidence>
<dbReference type="GO" id="GO:0046872">
    <property type="term" value="F:metal ion binding"/>
    <property type="evidence" value="ECO:0007669"/>
    <property type="project" value="UniProtKB-KW"/>
</dbReference>
<dbReference type="OrthoDB" id="3359526at2"/>
<evidence type="ECO:0000256" key="3">
    <source>
        <dbReference type="PIRSR" id="PIRSR603469-3"/>
    </source>
</evidence>
<comment type="caution">
    <text evidence="6">The sequence shown here is derived from an EMBL/GenBank/DDBJ whole genome shotgun (WGS) entry which is preliminary data.</text>
</comment>
<dbReference type="Proteomes" id="UP000321464">
    <property type="component" value="Unassembled WGS sequence"/>
</dbReference>
<dbReference type="CDD" id="cd08997">
    <property type="entry name" value="GH68"/>
    <property type="match status" value="1"/>
</dbReference>
<dbReference type="EMBL" id="BJYR01000019">
    <property type="protein sequence ID" value="GEO01125.1"/>
    <property type="molecule type" value="Genomic_DNA"/>
</dbReference>
<comment type="cofactor">
    <cofactor evidence="3">
        <name>Ca(2+)</name>
        <dbReference type="ChEBI" id="CHEBI:29108"/>
    </cofactor>
</comment>
<organism evidence="6 7">
    <name type="scientific">Novosphingobium sediminis</name>
    <dbReference type="NCBI Taxonomy" id="707214"/>
    <lineage>
        <taxon>Bacteria</taxon>
        <taxon>Pseudomonadati</taxon>
        <taxon>Pseudomonadota</taxon>
        <taxon>Alphaproteobacteria</taxon>
        <taxon>Sphingomonadales</taxon>
        <taxon>Sphingomonadaceae</taxon>
        <taxon>Novosphingobium</taxon>
    </lineage>
</organism>
<feature type="binding site" evidence="3">
    <location>
        <position position="227"/>
    </location>
    <ligand>
        <name>Ca(2+)</name>
        <dbReference type="ChEBI" id="CHEBI:29108"/>
        <label>1</label>
    </ligand>
</feature>
<keyword evidence="7" id="KW-1185">Reference proteome</keyword>
<evidence type="ECO:0000256" key="1">
    <source>
        <dbReference type="ARBA" id="ARBA00006775"/>
    </source>
</evidence>
<evidence type="ECO:0000313" key="7">
    <source>
        <dbReference type="Proteomes" id="UP000321464"/>
    </source>
</evidence>
<keyword evidence="6" id="KW-0378">Hydrolase</keyword>
<dbReference type="InterPro" id="IPR023296">
    <property type="entry name" value="Glyco_hydro_beta-prop_sf"/>
</dbReference>
<dbReference type="GO" id="GO:0016787">
    <property type="term" value="F:hydrolase activity"/>
    <property type="evidence" value="ECO:0007669"/>
    <property type="project" value="UniProtKB-KW"/>
</dbReference>
<dbReference type="InterPro" id="IPR003469">
    <property type="entry name" value="Glyco_hydro_68"/>
</dbReference>
<dbReference type="GO" id="GO:0009758">
    <property type="term" value="P:carbohydrate utilization"/>
    <property type="evidence" value="ECO:0007669"/>
    <property type="project" value="InterPro"/>
</dbReference>
<feature type="site" description="Transition state stabilizer" evidence="4">
    <location>
        <position position="199"/>
    </location>
</feature>
<evidence type="ECO:0000313" key="6">
    <source>
        <dbReference type="EMBL" id="GEO01125.1"/>
    </source>
</evidence>
<dbReference type="GO" id="GO:0050053">
    <property type="term" value="F:levansucrase activity"/>
    <property type="evidence" value="ECO:0007669"/>
    <property type="project" value="InterPro"/>
</dbReference>
<comment type="similarity">
    <text evidence="1 5">Belongs to the glycosyl hydrolase 68 family.</text>
</comment>
<proteinExistence type="inferred from homology"/>
<dbReference type="RefSeq" id="WP_147160449.1">
    <property type="nucleotide sequence ID" value="NZ_BJYR01000019.1"/>
</dbReference>
<evidence type="ECO:0000256" key="2">
    <source>
        <dbReference type="PIRSR" id="PIRSR603469-2"/>
    </source>
</evidence>
<evidence type="ECO:0000256" key="5">
    <source>
        <dbReference type="RuleBase" id="RU361220"/>
    </source>
</evidence>
<dbReference type="AlphaFoldDB" id="A0A512AN33"/>
<feature type="binding site" evidence="2">
    <location>
        <begin position="255"/>
        <end position="257"/>
    </location>
    <ligand>
        <name>substrate</name>
    </ligand>
</feature>
<gene>
    <name evidence="6" type="primary">sacB2</name>
    <name evidence="6" type="ORF">NSE01_29570</name>
</gene>
<accession>A0A512AN33</accession>